<reference evidence="3 4" key="1">
    <citation type="journal article" date="2021" name="Elife">
        <title>Chloroplast acquisition without the gene transfer in kleptoplastic sea slugs, Plakobranchus ocellatus.</title>
        <authorList>
            <person name="Maeda T."/>
            <person name="Takahashi S."/>
            <person name="Yoshida T."/>
            <person name="Shimamura S."/>
            <person name="Takaki Y."/>
            <person name="Nagai Y."/>
            <person name="Toyoda A."/>
            <person name="Suzuki Y."/>
            <person name="Arimoto A."/>
            <person name="Ishii H."/>
            <person name="Satoh N."/>
            <person name="Nishiyama T."/>
            <person name="Hasebe M."/>
            <person name="Maruyama T."/>
            <person name="Minagawa J."/>
            <person name="Obokata J."/>
            <person name="Shigenobu S."/>
        </authorList>
    </citation>
    <scope>NUCLEOTIDE SEQUENCE [LARGE SCALE GENOMIC DNA]</scope>
</reference>
<dbReference type="Proteomes" id="UP000735302">
    <property type="component" value="Unassembled WGS sequence"/>
</dbReference>
<feature type="transmembrane region" description="Helical" evidence="2">
    <location>
        <begin position="12"/>
        <end position="30"/>
    </location>
</feature>
<evidence type="ECO:0000313" key="4">
    <source>
        <dbReference type="Proteomes" id="UP000735302"/>
    </source>
</evidence>
<evidence type="ECO:0000256" key="1">
    <source>
        <dbReference type="SAM" id="MobiDB-lite"/>
    </source>
</evidence>
<name>A0AAV4CC40_9GAST</name>
<evidence type="ECO:0008006" key="5">
    <source>
        <dbReference type="Google" id="ProtNLM"/>
    </source>
</evidence>
<keyword evidence="2" id="KW-0812">Transmembrane</keyword>
<comment type="caution">
    <text evidence="3">The sequence shown here is derived from an EMBL/GenBank/DDBJ whole genome shotgun (WGS) entry which is preliminary data.</text>
</comment>
<proteinExistence type="predicted"/>
<keyword evidence="2" id="KW-1133">Transmembrane helix</keyword>
<accession>A0AAV4CC40</accession>
<feature type="region of interest" description="Disordered" evidence="1">
    <location>
        <begin position="35"/>
        <end position="62"/>
    </location>
</feature>
<evidence type="ECO:0000256" key="2">
    <source>
        <dbReference type="SAM" id="Phobius"/>
    </source>
</evidence>
<feature type="compositionally biased region" description="Acidic residues" evidence="1">
    <location>
        <begin position="39"/>
        <end position="62"/>
    </location>
</feature>
<dbReference type="AlphaFoldDB" id="A0AAV4CC40"/>
<keyword evidence="4" id="KW-1185">Reference proteome</keyword>
<gene>
    <name evidence="3" type="ORF">PoB_005541700</name>
</gene>
<organism evidence="3 4">
    <name type="scientific">Plakobranchus ocellatus</name>
    <dbReference type="NCBI Taxonomy" id="259542"/>
    <lineage>
        <taxon>Eukaryota</taxon>
        <taxon>Metazoa</taxon>
        <taxon>Spiralia</taxon>
        <taxon>Lophotrochozoa</taxon>
        <taxon>Mollusca</taxon>
        <taxon>Gastropoda</taxon>
        <taxon>Heterobranchia</taxon>
        <taxon>Euthyneura</taxon>
        <taxon>Panpulmonata</taxon>
        <taxon>Sacoglossa</taxon>
        <taxon>Placobranchoidea</taxon>
        <taxon>Plakobranchidae</taxon>
        <taxon>Plakobranchus</taxon>
    </lineage>
</organism>
<dbReference type="EMBL" id="BLXT01006098">
    <property type="protein sequence ID" value="GFO28912.1"/>
    <property type="molecule type" value="Genomic_DNA"/>
</dbReference>
<protein>
    <recommendedName>
        <fullName evidence="5">C3H1-type domain-containing protein</fullName>
    </recommendedName>
</protein>
<keyword evidence="2" id="KW-0472">Membrane</keyword>
<sequence length="112" mass="12582">MIGIAEEKKMLLLIKIMGLKISIVVMVTTMDMMTITNGDNDDDDNDDDDDDDDDDDGDEDDAIVGNAVFDKLALPSDGTGVDRLTLCLEHSHECRSRDHRFRCRAGFRCHFD</sequence>
<evidence type="ECO:0000313" key="3">
    <source>
        <dbReference type="EMBL" id="GFO28912.1"/>
    </source>
</evidence>